<dbReference type="RefSeq" id="WP_160605490.1">
    <property type="nucleotide sequence ID" value="NZ_WTYX01000002.1"/>
</dbReference>
<evidence type="ECO:0000256" key="1">
    <source>
        <dbReference type="SAM" id="Phobius"/>
    </source>
</evidence>
<protein>
    <submittedName>
        <fullName evidence="2">DUF4345 domain-containing protein</fullName>
    </submittedName>
</protein>
<feature type="transmembrane region" description="Helical" evidence="1">
    <location>
        <begin position="74"/>
        <end position="94"/>
    </location>
</feature>
<reference evidence="2 3" key="1">
    <citation type="submission" date="2019-12" db="EMBL/GenBank/DDBJ databases">
        <title>Genomic-based taxomic classification of the family Erythrobacteraceae.</title>
        <authorList>
            <person name="Xu L."/>
        </authorList>
    </citation>
    <scope>NUCLEOTIDE SEQUENCE [LARGE SCALE GENOMIC DNA]</scope>
    <source>
        <strain evidence="2 3">KCTC 52763</strain>
    </source>
</reference>
<keyword evidence="1" id="KW-1133">Transmembrane helix</keyword>
<accession>A0A844ZX57</accession>
<sequence length="131" mass="13863">MRLGLTALIFVGGLFFFITGMNFLFNPAEAGAGFGLNATDSSGLAAMRADFTAFFVIAAICMLIGAWKRNGDLLLVPAGLFGIALLGRIISMLSDGTVEGFWLPMTIEAVTVIVLLIASRVLPHSKHATDL</sequence>
<evidence type="ECO:0000313" key="3">
    <source>
        <dbReference type="Proteomes" id="UP000442714"/>
    </source>
</evidence>
<comment type="caution">
    <text evidence="2">The sequence shown here is derived from an EMBL/GenBank/DDBJ whole genome shotgun (WGS) entry which is preliminary data.</text>
</comment>
<gene>
    <name evidence="2" type="ORF">GRI41_13010</name>
</gene>
<name>A0A844ZX57_9SPHN</name>
<organism evidence="2 3">
    <name type="scientific">Pontixanthobacter aquaemixtae</name>
    <dbReference type="NCBI Taxonomy" id="1958940"/>
    <lineage>
        <taxon>Bacteria</taxon>
        <taxon>Pseudomonadati</taxon>
        <taxon>Pseudomonadota</taxon>
        <taxon>Alphaproteobacteria</taxon>
        <taxon>Sphingomonadales</taxon>
        <taxon>Erythrobacteraceae</taxon>
        <taxon>Pontixanthobacter</taxon>
    </lineage>
</organism>
<dbReference type="OrthoDB" id="5875348at2"/>
<dbReference type="EMBL" id="WTYX01000002">
    <property type="protein sequence ID" value="MXO91750.1"/>
    <property type="molecule type" value="Genomic_DNA"/>
</dbReference>
<dbReference type="InterPro" id="IPR025597">
    <property type="entry name" value="DUF4345"/>
</dbReference>
<keyword evidence="3" id="KW-1185">Reference proteome</keyword>
<dbReference type="Pfam" id="PF14248">
    <property type="entry name" value="DUF4345"/>
    <property type="match status" value="1"/>
</dbReference>
<feature type="transmembrane region" description="Helical" evidence="1">
    <location>
        <begin position="46"/>
        <end position="67"/>
    </location>
</feature>
<keyword evidence="1" id="KW-0812">Transmembrane</keyword>
<keyword evidence="1" id="KW-0472">Membrane</keyword>
<proteinExistence type="predicted"/>
<dbReference type="AlphaFoldDB" id="A0A844ZX57"/>
<evidence type="ECO:0000313" key="2">
    <source>
        <dbReference type="EMBL" id="MXO91750.1"/>
    </source>
</evidence>
<feature type="transmembrane region" description="Helical" evidence="1">
    <location>
        <begin position="100"/>
        <end position="118"/>
    </location>
</feature>
<dbReference type="Proteomes" id="UP000442714">
    <property type="component" value="Unassembled WGS sequence"/>
</dbReference>